<protein>
    <submittedName>
        <fullName evidence="1">Disease resistance protein</fullName>
    </submittedName>
</protein>
<reference evidence="1 2" key="1">
    <citation type="journal article" date="2016" name="Sci. Rep.">
        <title>The Dendrobium catenatum Lindl. genome sequence provides insights into polysaccharide synthase, floral development and adaptive evolution.</title>
        <authorList>
            <person name="Zhang G.Q."/>
            <person name="Xu Q."/>
            <person name="Bian C."/>
            <person name="Tsai W.C."/>
            <person name="Yeh C.M."/>
            <person name="Liu K.W."/>
            <person name="Yoshida K."/>
            <person name="Zhang L.S."/>
            <person name="Chang S.B."/>
            <person name="Chen F."/>
            <person name="Shi Y."/>
            <person name="Su Y.Y."/>
            <person name="Zhang Y.Q."/>
            <person name="Chen L.J."/>
            <person name="Yin Y."/>
            <person name="Lin M."/>
            <person name="Huang H."/>
            <person name="Deng H."/>
            <person name="Wang Z.W."/>
            <person name="Zhu S.L."/>
            <person name="Zhao X."/>
            <person name="Deng C."/>
            <person name="Niu S.C."/>
            <person name="Huang J."/>
            <person name="Wang M."/>
            <person name="Liu G.H."/>
            <person name="Yang H.J."/>
            <person name="Xiao X.J."/>
            <person name="Hsiao Y.Y."/>
            <person name="Wu W.L."/>
            <person name="Chen Y.Y."/>
            <person name="Mitsuda N."/>
            <person name="Ohme-Takagi M."/>
            <person name="Luo Y.B."/>
            <person name="Van de Peer Y."/>
            <person name="Liu Z.J."/>
        </authorList>
    </citation>
    <scope>NUCLEOTIDE SEQUENCE [LARGE SCALE GENOMIC DNA]</scope>
    <source>
        <tissue evidence="1">The whole plant</tissue>
    </source>
</reference>
<dbReference type="InterPro" id="IPR032675">
    <property type="entry name" value="LRR_dom_sf"/>
</dbReference>
<keyword evidence="2" id="KW-1185">Reference proteome</keyword>
<organism evidence="1 2">
    <name type="scientific">Dendrobium catenatum</name>
    <dbReference type="NCBI Taxonomy" id="906689"/>
    <lineage>
        <taxon>Eukaryota</taxon>
        <taxon>Viridiplantae</taxon>
        <taxon>Streptophyta</taxon>
        <taxon>Embryophyta</taxon>
        <taxon>Tracheophyta</taxon>
        <taxon>Spermatophyta</taxon>
        <taxon>Magnoliopsida</taxon>
        <taxon>Liliopsida</taxon>
        <taxon>Asparagales</taxon>
        <taxon>Orchidaceae</taxon>
        <taxon>Epidendroideae</taxon>
        <taxon>Malaxideae</taxon>
        <taxon>Dendrobiinae</taxon>
        <taxon>Dendrobium</taxon>
    </lineage>
</organism>
<dbReference type="SUPFAM" id="SSF52047">
    <property type="entry name" value="RNI-like"/>
    <property type="match status" value="1"/>
</dbReference>
<dbReference type="AlphaFoldDB" id="A0A2I0VEV8"/>
<dbReference type="PANTHER" id="PTHR47186:SF42">
    <property type="entry name" value="DISEASE RESISTANCE RPP13-LIKE PROTEIN 1"/>
    <property type="match status" value="1"/>
</dbReference>
<name>A0A2I0VEV8_9ASPA</name>
<dbReference type="EMBL" id="KZ504542">
    <property type="protein sequence ID" value="PKU61958.1"/>
    <property type="molecule type" value="Genomic_DNA"/>
</dbReference>
<evidence type="ECO:0000313" key="1">
    <source>
        <dbReference type="EMBL" id="PKU61958.1"/>
    </source>
</evidence>
<dbReference type="PANTHER" id="PTHR47186">
    <property type="entry name" value="LEUCINE-RICH REPEAT-CONTAINING PROTEIN 57"/>
    <property type="match status" value="1"/>
</dbReference>
<dbReference type="Gene3D" id="3.80.10.10">
    <property type="entry name" value="Ribonuclease Inhibitor"/>
    <property type="match status" value="1"/>
</dbReference>
<accession>A0A2I0VEV8</accession>
<sequence length="275" mass="31769">MFASFEICLPNLTKLVFEGITSCTLLPALGQLPKLRELAIEGASEVEKIGPEFFGSYDNATKIAFPKLQQLLIVDFPKLKEWSFGAQVEQNARLPCLQKLAIGRCQLLKQLPEDLKYSPIKFLKIFETRSLKSVDNLPAEIEEIELRQCGNLEKVFCPPTLKELSVLQCKDLAYVEKLDSLKKLSFFNIYSEGGLSEWLLKLLRQRRLQNDSNDDFQLQLTCTKEVFPECLEGGSYWDLIQHIPQVSCWGFDYIYYLQYSKQPYVYETNFYDILI</sequence>
<reference evidence="1 2" key="2">
    <citation type="journal article" date="2017" name="Nature">
        <title>The Apostasia genome and the evolution of orchids.</title>
        <authorList>
            <person name="Zhang G.Q."/>
            <person name="Liu K.W."/>
            <person name="Li Z."/>
            <person name="Lohaus R."/>
            <person name="Hsiao Y.Y."/>
            <person name="Niu S.C."/>
            <person name="Wang J.Y."/>
            <person name="Lin Y.C."/>
            <person name="Xu Q."/>
            <person name="Chen L.J."/>
            <person name="Yoshida K."/>
            <person name="Fujiwara S."/>
            <person name="Wang Z.W."/>
            <person name="Zhang Y.Q."/>
            <person name="Mitsuda N."/>
            <person name="Wang M."/>
            <person name="Liu G.H."/>
            <person name="Pecoraro L."/>
            <person name="Huang H.X."/>
            <person name="Xiao X.J."/>
            <person name="Lin M."/>
            <person name="Wu X.Y."/>
            <person name="Wu W.L."/>
            <person name="Chen Y.Y."/>
            <person name="Chang S.B."/>
            <person name="Sakamoto S."/>
            <person name="Ohme-Takagi M."/>
            <person name="Yagi M."/>
            <person name="Zeng S.J."/>
            <person name="Shen C.Y."/>
            <person name="Yeh C.M."/>
            <person name="Luo Y.B."/>
            <person name="Tsai W.C."/>
            <person name="Van de Peer Y."/>
            <person name="Liu Z.J."/>
        </authorList>
    </citation>
    <scope>NUCLEOTIDE SEQUENCE [LARGE SCALE GENOMIC DNA]</scope>
    <source>
        <tissue evidence="1">The whole plant</tissue>
    </source>
</reference>
<gene>
    <name evidence="1" type="ORF">MA16_Dca028904</name>
</gene>
<proteinExistence type="predicted"/>
<evidence type="ECO:0000313" key="2">
    <source>
        <dbReference type="Proteomes" id="UP000233837"/>
    </source>
</evidence>
<dbReference type="Proteomes" id="UP000233837">
    <property type="component" value="Unassembled WGS sequence"/>
</dbReference>